<evidence type="ECO:0000313" key="8">
    <source>
        <dbReference type="Proteomes" id="UP000236286"/>
    </source>
</evidence>
<evidence type="ECO:0000256" key="2">
    <source>
        <dbReference type="ARBA" id="ARBA00022475"/>
    </source>
</evidence>
<evidence type="ECO:0000256" key="5">
    <source>
        <dbReference type="ARBA" id="ARBA00023136"/>
    </source>
</evidence>
<evidence type="ECO:0000313" key="7">
    <source>
        <dbReference type="EMBL" id="PNG27819.1"/>
    </source>
</evidence>
<gene>
    <name evidence="7" type="ORF">CR492_02670</name>
</gene>
<keyword evidence="3 6" id="KW-0812">Transmembrane</keyword>
<dbReference type="Proteomes" id="UP000236286">
    <property type="component" value="Unassembled WGS sequence"/>
</dbReference>
<proteinExistence type="predicted"/>
<keyword evidence="4 6" id="KW-1133">Transmembrane helix</keyword>
<feature type="transmembrane region" description="Helical" evidence="6">
    <location>
        <begin position="74"/>
        <end position="90"/>
    </location>
</feature>
<keyword evidence="5 6" id="KW-0472">Membrane</keyword>
<evidence type="ECO:0000256" key="1">
    <source>
        <dbReference type="ARBA" id="ARBA00004651"/>
    </source>
</evidence>
<organism evidence="7 8">
    <name type="scientific">Methylocella silvestris</name>
    <dbReference type="NCBI Taxonomy" id="199596"/>
    <lineage>
        <taxon>Bacteria</taxon>
        <taxon>Pseudomonadati</taxon>
        <taxon>Pseudomonadota</taxon>
        <taxon>Alphaproteobacteria</taxon>
        <taxon>Hyphomicrobiales</taxon>
        <taxon>Beijerinckiaceae</taxon>
        <taxon>Methylocella</taxon>
    </lineage>
</organism>
<keyword evidence="2" id="KW-1003">Cell membrane</keyword>
<name>A0A2J7TM16_METSI</name>
<dbReference type="PANTHER" id="PTHR33931">
    <property type="entry name" value="HOLIN-LIKE PROTEIN CIDA-RELATED"/>
    <property type="match status" value="1"/>
</dbReference>
<accession>A0A2J7TM16</accession>
<feature type="transmembrane region" description="Helical" evidence="6">
    <location>
        <begin position="46"/>
        <end position="67"/>
    </location>
</feature>
<dbReference type="InterPro" id="IPR005538">
    <property type="entry name" value="LrgA/CidA"/>
</dbReference>
<feature type="transmembrane region" description="Helical" evidence="6">
    <location>
        <begin position="96"/>
        <end position="122"/>
    </location>
</feature>
<dbReference type="PANTHER" id="PTHR33931:SF2">
    <property type="entry name" value="HOLIN-LIKE PROTEIN CIDA"/>
    <property type="match status" value="1"/>
</dbReference>
<evidence type="ECO:0000256" key="3">
    <source>
        <dbReference type="ARBA" id="ARBA00022692"/>
    </source>
</evidence>
<evidence type="ECO:0000256" key="4">
    <source>
        <dbReference type="ARBA" id="ARBA00022989"/>
    </source>
</evidence>
<protein>
    <submittedName>
        <fullName evidence="7">CidA/LrgA family protein</fullName>
    </submittedName>
</protein>
<dbReference type="Pfam" id="PF03788">
    <property type="entry name" value="LrgA"/>
    <property type="match status" value="1"/>
</dbReference>
<dbReference type="GO" id="GO:0005886">
    <property type="term" value="C:plasma membrane"/>
    <property type="evidence" value="ECO:0007669"/>
    <property type="project" value="UniProtKB-SubCell"/>
</dbReference>
<reference evidence="7 8" key="1">
    <citation type="submission" date="2017-10" db="EMBL/GenBank/DDBJ databases">
        <title>Genome announcement of Methylocella silvestris TVC from permafrost.</title>
        <authorList>
            <person name="Wang J."/>
            <person name="Geng K."/>
            <person name="Ul-Haque F."/>
            <person name="Crombie A.T."/>
            <person name="Street L.E."/>
            <person name="Wookey P.A."/>
            <person name="Murrell J.C."/>
            <person name="Pratscher J."/>
        </authorList>
    </citation>
    <scope>NUCLEOTIDE SEQUENCE [LARGE SCALE GENOMIC DNA]</scope>
    <source>
        <strain evidence="7 8">TVC</strain>
    </source>
</reference>
<comment type="caution">
    <text evidence="7">The sequence shown here is derived from an EMBL/GenBank/DDBJ whole genome shotgun (WGS) entry which is preliminary data.</text>
</comment>
<dbReference type="EMBL" id="PDZR01000001">
    <property type="protein sequence ID" value="PNG27819.1"/>
    <property type="molecule type" value="Genomic_DNA"/>
</dbReference>
<dbReference type="RefSeq" id="WP_102842127.1">
    <property type="nucleotide sequence ID" value="NZ_PDZR01000001.1"/>
</dbReference>
<comment type="subcellular location">
    <subcellularLocation>
        <location evidence="1">Cell membrane</location>
        <topology evidence="1">Multi-pass membrane protein</topology>
    </subcellularLocation>
</comment>
<sequence length="135" mass="14622">MHTRGPLLRIRYAFHHSRLLQLGVLTGFWFLGQAAAEALRLPVPGGVVGMAAVLALLLSGRMSVFSVRRGAQTLLAEMLLFFVPAVMALLDHSEFIGVLGLKLLVVILTGTLCVMASTALTVDLCARWTSRHVAR</sequence>
<evidence type="ECO:0000256" key="6">
    <source>
        <dbReference type="SAM" id="Phobius"/>
    </source>
</evidence>
<dbReference type="AlphaFoldDB" id="A0A2J7TM16"/>
<dbReference type="OrthoDB" id="194658at2"/>